<gene>
    <name evidence="1" type="ORF">pipiens_012501</name>
</gene>
<accession>A0ABD1D232</accession>
<protein>
    <submittedName>
        <fullName evidence="1">Uncharacterized protein</fullName>
    </submittedName>
</protein>
<sequence length="249" mass="27408">MNFNRTIADVFQRIGVAQINTFKNINQTYAPIFAKVDQYNGGNVTNMTQFLADLAAANVSLTQFIELSSNYSTEQIYTVLRDQITVLSETLLNTTANITNLGITNTSQFATQCTQRYVQQIQQLRIRNLENCITSEQNSFRPTLTFVNFQLDLIKNAANAPFTQITRTCQRGNGQCASAVSNPQSSFAAFPDHSTRIQNKISVVAGGVSNDEHIVTGRIRDCIIGATTDLIDSAQSIQDKFNGCLVTGA</sequence>
<dbReference type="EMBL" id="JBEHCU010007975">
    <property type="protein sequence ID" value="KAL1390220.1"/>
    <property type="molecule type" value="Genomic_DNA"/>
</dbReference>
<dbReference type="AlphaFoldDB" id="A0ABD1D232"/>
<keyword evidence="2" id="KW-1185">Reference proteome</keyword>
<dbReference type="Proteomes" id="UP001562425">
    <property type="component" value="Unassembled WGS sequence"/>
</dbReference>
<organism evidence="1 2">
    <name type="scientific">Culex pipiens pipiens</name>
    <name type="common">Northern house mosquito</name>
    <dbReference type="NCBI Taxonomy" id="38569"/>
    <lineage>
        <taxon>Eukaryota</taxon>
        <taxon>Metazoa</taxon>
        <taxon>Ecdysozoa</taxon>
        <taxon>Arthropoda</taxon>
        <taxon>Hexapoda</taxon>
        <taxon>Insecta</taxon>
        <taxon>Pterygota</taxon>
        <taxon>Neoptera</taxon>
        <taxon>Endopterygota</taxon>
        <taxon>Diptera</taxon>
        <taxon>Nematocera</taxon>
        <taxon>Culicoidea</taxon>
        <taxon>Culicidae</taxon>
        <taxon>Culicinae</taxon>
        <taxon>Culicini</taxon>
        <taxon>Culex</taxon>
        <taxon>Culex</taxon>
    </lineage>
</organism>
<proteinExistence type="predicted"/>
<evidence type="ECO:0000313" key="1">
    <source>
        <dbReference type="EMBL" id="KAL1390220.1"/>
    </source>
</evidence>
<evidence type="ECO:0000313" key="2">
    <source>
        <dbReference type="Proteomes" id="UP001562425"/>
    </source>
</evidence>
<reference evidence="1 2" key="1">
    <citation type="submission" date="2024-05" db="EMBL/GenBank/DDBJ databases">
        <title>Culex pipiens pipiens assembly and annotation.</title>
        <authorList>
            <person name="Alout H."/>
            <person name="Durand T."/>
        </authorList>
    </citation>
    <scope>NUCLEOTIDE SEQUENCE [LARGE SCALE GENOMIC DNA]</scope>
    <source>
        <strain evidence="1">HA-2024</strain>
        <tissue evidence="1">Whole body</tissue>
    </source>
</reference>
<name>A0ABD1D232_CULPP</name>
<comment type="caution">
    <text evidence="1">The sequence shown here is derived from an EMBL/GenBank/DDBJ whole genome shotgun (WGS) entry which is preliminary data.</text>
</comment>